<reference evidence="1 2" key="1">
    <citation type="submission" date="2024-05" db="EMBL/GenBank/DDBJ databases">
        <title>Genetic variation in Jamaican populations of the coffee berry borer (Hypothenemus hampei).</title>
        <authorList>
            <person name="Errbii M."/>
            <person name="Myrie A."/>
        </authorList>
    </citation>
    <scope>NUCLEOTIDE SEQUENCE [LARGE SCALE GENOMIC DNA]</scope>
    <source>
        <strain evidence="1">JA-Hopewell-2020-01-JO</strain>
        <tissue evidence="1">Whole body</tissue>
    </source>
</reference>
<evidence type="ECO:0000313" key="2">
    <source>
        <dbReference type="Proteomes" id="UP001566132"/>
    </source>
</evidence>
<proteinExistence type="predicted"/>
<organism evidence="1 2">
    <name type="scientific">Hypothenemus hampei</name>
    <name type="common">Coffee berry borer</name>
    <dbReference type="NCBI Taxonomy" id="57062"/>
    <lineage>
        <taxon>Eukaryota</taxon>
        <taxon>Metazoa</taxon>
        <taxon>Ecdysozoa</taxon>
        <taxon>Arthropoda</taxon>
        <taxon>Hexapoda</taxon>
        <taxon>Insecta</taxon>
        <taxon>Pterygota</taxon>
        <taxon>Neoptera</taxon>
        <taxon>Endopterygota</taxon>
        <taxon>Coleoptera</taxon>
        <taxon>Polyphaga</taxon>
        <taxon>Cucujiformia</taxon>
        <taxon>Curculionidae</taxon>
        <taxon>Scolytinae</taxon>
        <taxon>Hypothenemus</taxon>
    </lineage>
</organism>
<keyword evidence="2" id="KW-1185">Reference proteome</keyword>
<dbReference type="AlphaFoldDB" id="A0ABD1EUD1"/>
<name>A0ABD1EUD1_HYPHA</name>
<evidence type="ECO:0000313" key="1">
    <source>
        <dbReference type="EMBL" id="KAL1502399.1"/>
    </source>
</evidence>
<sequence length="125" mass="14564">MYYYENYGTGVTLQRCWPTIAIKGNPPQGVSNWLSQFIKWSNVERLMALNKLIARCEPTHALYDAIDRVPISKRLYIVVTKRISIKTVRHLLQAAQTCHSWRIPANFLWKKKCKEAGIEEISKTR</sequence>
<evidence type="ECO:0008006" key="3">
    <source>
        <dbReference type="Google" id="ProtNLM"/>
    </source>
</evidence>
<comment type="caution">
    <text evidence="1">The sequence shown here is derived from an EMBL/GenBank/DDBJ whole genome shotgun (WGS) entry which is preliminary data.</text>
</comment>
<gene>
    <name evidence="1" type="ORF">ABEB36_007545</name>
</gene>
<protein>
    <recommendedName>
        <fullName evidence="3">F-box domain-containing protein</fullName>
    </recommendedName>
</protein>
<dbReference type="EMBL" id="JBDJPC010000005">
    <property type="protein sequence ID" value="KAL1502399.1"/>
    <property type="molecule type" value="Genomic_DNA"/>
</dbReference>
<dbReference type="Proteomes" id="UP001566132">
    <property type="component" value="Unassembled WGS sequence"/>
</dbReference>
<accession>A0ABD1EUD1</accession>